<dbReference type="Gene3D" id="2.60.120.470">
    <property type="entry name" value="PITH domain"/>
    <property type="match status" value="1"/>
</dbReference>
<feature type="compositionally biased region" description="Polar residues" evidence="2">
    <location>
        <begin position="112"/>
        <end position="122"/>
    </location>
</feature>
<proteinExistence type="inferred from homology"/>
<reference evidence="4" key="2">
    <citation type="submission" date="2013-10" db="EMBL/GenBank/DDBJ databases">
        <authorList>
            <person name="Aslett M."/>
        </authorList>
    </citation>
    <scope>NUCLEOTIDE SEQUENCE [LARGE SCALE GENOMIC DNA]</scope>
    <source>
        <strain evidence="4">Weybridge</strain>
    </source>
</reference>
<accession>U6M7L0</accession>
<evidence type="ECO:0000256" key="1">
    <source>
        <dbReference type="ARBA" id="ARBA00025788"/>
    </source>
</evidence>
<evidence type="ECO:0000259" key="3">
    <source>
        <dbReference type="PROSITE" id="PS51532"/>
    </source>
</evidence>
<dbReference type="OMA" id="NRMREHM"/>
<dbReference type="Proteomes" id="UP000030763">
    <property type="component" value="Unassembled WGS sequence"/>
</dbReference>
<dbReference type="VEuPathDB" id="ToxoDB:EMWEY_00028540"/>
<dbReference type="PROSITE" id="PS51532">
    <property type="entry name" value="PITH"/>
    <property type="match status" value="1"/>
</dbReference>
<dbReference type="EMBL" id="HG721530">
    <property type="protein sequence ID" value="CDJ60202.1"/>
    <property type="molecule type" value="Genomic_DNA"/>
</dbReference>
<dbReference type="GeneID" id="25336840"/>
<dbReference type="GO" id="GO:0005737">
    <property type="term" value="C:cytoplasm"/>
    <property type="evidence" value="ECO:0007669"/>
    <property type="project" value="UniProtKB-ARBA"/>
</dbReference>
<feature type="compositionally biased region" description="Low complexity" evidence="2">
    <location>
        <begin position="77"/>
        <end position="94"/>
    </location>
</feature>
<organism evidence="4 5">
    <name type="scientific">Eimeria maxima</name>
    <name type="common">Coccidian parasite</name>
    <dbReference type="NCBI Taxonomy" id="5804"/>
    <lineage>
        <taxon>Eukaryota</taxon>
        <taxon>Sar</taxon>
        <taxon>Alveolata</taxon>
        <taxon>Apicomplexa</taxon>
        <taxon>Conoidasida</taxon>
        <taxon>Coccidia</taxon>
        <taxon>Eucoccidiorida</taxon>
        <taxon>Eimeriorina</taxon>
        <taxon>Eimeriidae</taxon>
        <taxon>Eimeria</taxon>
    </lineage>
</organism>
<dbReference type="OrthoDB" id="2635at2759"/>
<evidence type="ECO:0000313" key="5">
    <source>
        <dbReference type="Proteomes" id="UP000030763"/>
    </source>
</evidence>
<dbReference type="RefSeq" id="XP_013336852.1">
    <property type="nucleotide sequence ID" value="XM_013481398.1"/>
</dbReference>
<evidence type="ECO:0000256" key="2">
    <source>
        <dbReference type="SAM" id="MobiDB-lite"/>
    </source>
</evidence>
<keyword evidence="5" id="KW-1185">Reference proteome</keyword>
<dbReference type="SUPFAM" id="SSF49785">
    <property type="entry name" value="Galactose-binding domain-like"/>
    <property type="match status" value="1"/>
</dbReference>
<dbReference type="InterPro" id="IPR045099">
    <property type="entry name" value="PITH1-like"/>
</dbReference>
<feature type="compositionally biased region" description="Polar residues" evidence="2">
    <location>
        <begin position="95"/>
        <end position="105"/>
    </location>
</feature>
<dbReference type="AlphaFoldDB" id="U6M7L0"/>
<dbReference type="PANTHER" id="PTHR12175">
    <property type="entry name" value="AD039 HT014 THIOREDOXIN FAMILY TRP26"/>
    <property type="match status" value="1"/>
</dbReference>
<reference evidence="4" key="1">
    <citation type="submission" date="2013-10" db="EMBL/GenBank/DDBJ databases">
        <title>Genomic analysis of the causative agents of coccidiosis in chickens.</title>
        <authorList>
            <person name="Reid A.J."/>
            <person name="Blake D."/>
            <person name="Billington K."/>
            <person name="Browne H."/>
            <person name="Dunn M."/>
            <person name="Hung S."/>
            <person name="Kawahara F."/>
            <person name="Miranda-Saavedra D."/>
            <person name="Mourier T."/>
            <person name="Nagra H."/>
            <person name="Otto T.D."/>
            <person name="Rawlings N."/>
            <person name="Sanchez A."/>
            <person name="Sanders M."/>
            <person name="Subramaniam C."/>
            <person name="Tay Y."/>
            <person name="Dear P."/>
            <person name="Doerig C."/>
            <person name="Gruber A."/>
            <person name="Parkinson J."/>
            <person name="Shirley M."/>
            <person name="Wan K.L."/>
            <person name="Berriman M."/>
            <person name="Tomley F."/>
            <person name="Pain A."/>
        </authorList>
    </citation>
    <scope>NUCLEOTIDE SEQUENCE [LARGE SCALE GENOMIC DNA]</scope>
    <source>
        <strain evidence="4">Weybridge</strain>
    </source>
</reference>
<feature type="domain" description="PITH" evidence="3">
    <location>
        <begin position="106"/>
        <end position="279"/>
    </location>
</feature>
<name>U6M7L0_EIMMA</name>
<evidence type="ECO:0000313" key="4">
    <source>
        <dbReference type="EMBL" id="CDJ60202.1"/>
    </source>
</evidence>
<comment type="similarity">
    <text evidence="1">Belongs to the PITHD1 family.</text>
</comment>
<dbReference type="Pfam" id="PF06201">
    <property type="entry name" value="PITH"/>
    <property type="match status" value="1"/>
</dbReference>
<protein>
    <recommendedName>
        <fullName evidence="3">PITH domain-containing protein</fullName>
    </recommendedName>
</protein>
<dbReference type="InterPro" id="IPR037047">
    <property type="entry name" value="PITH_dom_sf"/>
</dbReference>
<dbReference type="PANTHER" id="PTHR12175:SF5">
    <property type="entry name" value="OS03G0795500 PROTEIN"/>
    <property type="match status" value="1"/>
</dbReference>
<sequence>MGLPQPQDRLGQTDLTEIHEVLDISGSIALNARQPPAAHVASTSAAPPPDAGGPVGAAQLDAAKSQGEHKTSTSVDANTQEQTTAAAETASETQKTGTQATSGTEANEKGCTAQQPDGNTPSAAAAAAAPGSEIGTLQQILRTKEFNLALVSDVDEQLLVNISFKQPVRLASFAIFATTPPKGFNTNPDEEDSVSEPMVVKVYCNKQHLNFCGVVDEACAFSVLLKKEDVLAGRRIALPGSKFHMCSSAQFFIQENQTGSAYTFLNRLIFYGVANKRYS</sequence>
<dbReference type="InterPro" id="IPR008979">
    <property type="entry name" value="Galactose-bd-like_sf"/>
</dbReference>
<feature type="region of interest" description="Disordered" evidence="2">
    <location>
        <begin position="34"/>
        <end position="125"/>
    </location>
</feature>
<dbReference type="InterPro" id="IPR010400">
    <property type="entry name" value="PITH_dom"/>
</dbReference>
<gene>
    <name evidence="4" type="ORF">EMWEY_00028540</name>
</gene>